<accession>A0A165JGL2</accession>
<dbReference type="EMBL" id="KV425967">
    <property type="protein sequence ID" value="KZV94818.1"/>
    <property type="molecule type" value="Genomic_DNA"/>
</dbReference>
<protein>
    <submittedName>
        <fullName evidence="1">Uncharacterized protein</fullName>
    </submittedName>
</protein>
<name>A0A165JGL2_EXIGL</name>
<dbReference type="InParanoid" id="A0A165JGL2"/>
<sequence length="181" mass="20314">MARTSDYSSLAFIDEDGRSRIFPNAPRSALNGLSKWAGLSENLTSLAMPMTIHWHHIDIKFFRSLRRLDSLTLVLDAVDHFLGATNVLKDADTLEMWSCPVLNTIKLTIFDPFDMISARESVSPSRVKARLVTAFLQIVLGFSSSHMLHRLLLDGVKLVPSDVERGEFLNDVVHEIVLSHV</sequence>
<reference evidence="1 2" key="1">
    <citation type="journal article" date="2016" name="Mol. Biol. Evol.">
        <title>Comparative Genomics of Early-Diverging Mushroom-Forming Fungi Provides Insights into the Origins of Lignocellulose Decay Capabilities.</title>
        <authorList>
            <person name="Nagy L.G."/>
            <person name="Riley R."/>
            <person name="Tritt A."/>
            <person name="Adam C."/>
            <person name="Daum C."/>
            <person name="Floudas D."/>
            <person name="Sun H."/>
            <person name="Yadav J.S."/>
            <person name="Pangilinan J."/>
            <person name="Larsson K.H."/>
            <person name="Matsuura K."/>
            <person name="Barry K."/>
            <person name="Labutti K."/>
            <person name="Kuo R."/>
            <person name="Ohm R.A."/>
            <person name="Bhattacharya S.S."/>
            <person name="Shirouzu T."/>
            <person name="Yoshinaga Y."/>
            <person name="Martin F.M."/>
            <person name="Grigoriev I.V."/>
            <person name="Hibbett D.S."/>
        </authorList>
    </citation>
    <scope>NUCLEOTIDE SEQUENCE [LARGE SCALE GENOMIC DNA]</scope>
    <source>
        <strain evidence="1 2">HHB12029</strain>
    </source>
</reference>
<keyword evidence="2" id="KW-1185">Reference proteome</keyword>
<evidence type="ECO:0000313" key="2">
    <source>
        <dbReference type="Proteomes" id="UP000077266"/>
    </source>
</evidence>
<dbReference type="Proteomes" id="UP000077266">
    <property type="component" value="Unassembled WGS sequence"/>
</dbReference>
<evidence type="ECO:0000313" key="1">
    <source>
        <dbReference type="EMBL" id="KZV94818.1"/>
    </source>
</evidence>
<organism evidence="1 2">
    <name type="scientific">Exidia glandulosa HHB12029</name>
    <dbReference type="NCBI Taxonomy" id="1314781"/>
    <lineage>
        <taxon>Eukaryota</taxon>
        <taxon>Fungi</taxon>
        <taxon>Dikarya</taxon>
        <taxon>Basidiomycota</taxon>
        <taxon>Agaricomycotina</taxon>
        <taxon>Agaricomycetes</taxon>
        <taxon>Auriculariales</taxon>
        <taxon>Exidiaceae</taxon>
        <taxon>Exidia</taxon>
    </lineage>
</organism>
<dbReference type="AlphaFoldDB" id="A0A165JGL2"/>
<gene>
    <name evidence="1" type="ORF">EXIGLDRAFT_766837</name>
</gene>
<proteinExistence type="predicted"/>